<comment type="pathway">
    <text evidence="2">Amino-acid biosynthesis; L-tryptophan biosynthesis; L-tryptophan from chorismate: step 5/5.</text>
</comment>
<sequence length="162" mass="17532">MGQGLLVQRMGKTRVIAETGAGQHGVATATMAAKFGYSCTIYMGEVDVARQRPNVFWMEQLGATVVPVRDGARILKDAINEALRDWSTNMDTTHYVLGTACGPHPYPEMVSYFQSIIGTEVREQILRQSGRAPTRVYACVGGGSNALGVFSGFIDDAEVELV</sequence>
<evidence type="ECO:0000256" key="8">
    <source>
        <dbReference type="ARBA" id="ARBA00023239"/>
    </source>
</evidence>
<evidence type="ECO:0000256" key="5">
    <source>
        <dbReference type="ARBA" id="ARBA00022822"/>
    </source>
</evidence>
<keyword evidence="8" id="KW-0456">Lyase</keyword>
<dbReference type="PANTHER" id="PTHR48077">
    <property type="entry name" value="TRYPTOPHAN SYNTHASE-RELATED"/>
    <property type="match status" value="1"/>
</dbReference>
<reference evidence="11" key="1">
    <citation type="journal article" date="2014" name="Front. Microbiol.">
        <title>High frequency of phylogenetically diverse reductive dehalogenase-homologous genes in deep subseafloor sedimentary metagenomes.</title>
        <authorList>
            <person name="Kawai M."/>
            <person name="Futagami T."/>
            <person name="Toyoda A."/>
            <person name="Takaki Y."/>
            <person name="Nishi S."/>
            <person name="Hori S."/>
            <person name="Arai W."/>
            <person name="Tsubouchi T."/>
            <person name="Morono Y."/>
            <person name="Uchiyama I."/>
            <person name="Ito T."/>
            <person name="Fujiyama A."/>
            <person name="Inagaki F."/>
            <person name="Takami H."/>
        </authorList>
    </citation>
    <scope>NUCLEOTIDE SEQUENCE</scope>
    <source>
        <strain evidence="11">Expedition CK06-06</strain>
    </source>
</reference>
<evidence type="ECO:0000256" key="3">
    <source>
        <dbReference type="ARBA" id="ARBA00012043"/>
    </source>
</evidence>
<proteinExistence type="predicted"/>
<dbReference type="InterPro" id="IPR036052">
    <property type="entry name" value="TrpB-like_PALP_sf"/>
</dbReference>
<dbReference type="EC" id="4.2.1.20" evidence="3"/>
<keyword evidence="7" id="KW-0057">Aromatic amino acid biosynthesis</keyword>
<dbReference type="Pfam" id="PF00291">
    <property type="entry name" value="PALP"/>
    <property type="match status" value="1"/>
</dbReference>
<dbReference type="GO" id="GO:0004834">
    <property type="term" value="F:tryptophan synthase activity"/>
    <property type="evidence" value="ECO:0007669"/>
    <property type="project" value="UniProtKB-EC"/>
</dbReference>
<comment type="cofactor">
    <cofactor evidence="1">
        <name>pyridoxal 5'-phosphate</name>
        <dbReference type="ChEBI" id="CHEBI:597326"/>
    </cofactor>
</comment>
<evidence type="ECO:0000256" key="1">
    <source>
        <dbReference type="ARBA" id="ARBA00001933"/>
    </source>
</evidence>
<feature type="domain" description="Tryptophan synthase beta chain-like PALP" evidence="10">
    <location>
        <begin position="10"/>
        <end position="155"/>
    </location>
</feature>
<evidence type="ECO:0000313" key="11">
    <source>
        <dbReference type="EMBL" id="GAH15517.1"/>
    </source>
</evidence>
<dbReference type="SUPFAM" id="SSF53686">
    <property type="entry name" value="Tryptophan synthase beta subunit-like PLP-dependent enzymes"/>
    <property type="match status" value="1"/>
</dbReference>
<organism evidence="11">
    <name type="scientific">marine sediment metagenome</name>
    <dbReference type="NCBI Taxonomy" id="412755"/>
    <lineage>
        <taxon>unclassified sequences</taxon>
        <taxon>metagenomes</taxon>
        <taxon>ecological metagenomes</taxon>
    </lineage>
</organism>
<keyword evidence="5" id="KW-0822">Tryptophan biosynthesis</keyword>
<dbReference type="InterPro" id="IPR001926">
    <property type="entry name" value="TrpB-like_PALP"/>
</dbReference>
<keyword evidence="4" id="KW-0028">Amino-acid biosynthesis</keyword>
<evidence type="ECO:0000256" key="2">
    <source>
        <dbReference type="ARBA" id="ARBA00004733"/>
    </source>
</evidence>
<evidence type="ECO:0000256" key="7">
    <source>
        <dbReference type="ARBA" id="ARBA00023141"/>
    </source>
</evidence>
<dbReference type="PANTHER" id="PTHR48077:SF3">
    <property type="entry name" value="TRYPTOPHAN SYNTHASE"/>
    <property type="match status" value="1"/>
</dbReference>
<evidence type="ECO:0000259" key="10">
    <source>
        <dbReference type="Pfam" id="PF00291"/>
    </source>
</evidence>
<comment type="caution">
    <text evidence="11">The sequence shown here is derived from an EMBL/GenBank/DDBJ whole genome shotgun (WGS) entry which is preliminary data.</text>
</comment>
<dbReference type="Gene3D" id="3.40.50.1100">
    <property type="match status" value="2"/>
</dbReference>
<feature type="non-terminal residue" evidence="11">
    <location>
        <position position="162"/>
    </location>
</feature>
<accession>X1D5P8</accession>
<dbReference type="InterPro" id="IPR023026">
    <property type="entry name" value="Trp_synth_beta/beta-like"/>
</dbReference>
<gene>
    <name evidence="11" type="ORF">S01H4_54774</name>
</gene>
<evidence type="ECO:0000256" key="4">
    <source>
        <dbReference type="ARBA" id="ARBA00022605"/>
    </source>
</evidence>
<name>X1D5P8_9ZZZZ</name>
<dbReference type="EMBL" id="BART01031546">
    <property type="protein sequence ID" value="GAH15517.1"/>
    <property type="molecule type" value="Genomic_DNA"/>
</dbReference>
<protein>
    <recommendedName>
        <fullName evidence="3">tryptophan synthase</fullName>
        <ecNumber evidence="3">4.2.1.20</ecNumber>
    </recommendedName>
</protein>
<evidence type="ECO:0000256" key="9">
    <source>
        <dbReference type="ARBA" id="ARBA00049047"/>
    </source>
</evidence>
<dbReference type="AlphaFoldDB" id="X1D5P8"/>
<dbReference type="GO" id="GO:0005737">
    <property type="term" value="C:cytoplasm"/>
    <property type="evidence" value="ECO:0007669"/>
    <property type="project" value="TreeGrafter"/>
</dbReference>
<comment type="catalytic activity">
    <reaction evidence="9">
        <text>(1S,2R)-1-C-(indol-3-yl)glycerol 3-phosphate + L-serine = D-glyceraldehyde 3-phosphate + L-tryptophan + H2O</text>
        <dbReference type="Rhea" id="RHEA:10532"/>
        <dbReference type="ChEBI" id="CHEBI:15377"/>
        <dbReference type="ChEBI" id="CHEBI:33384"/>
        <dbReference type="ChEBI" id="CHEBI:57912"/>
        <dbReference type="ChEBI" id="CHEBI:58866"/>
        <dbReference type="ChEBI" id="CHEBI:59776"/>
        <dbReference type="EC" id="4.2.1.20"/>
    </reaction>
</comment>
<keyword evidence="6" id="KW-0663">Pyridoxal phosphate</keyword>
<evidence type="ECO:0000256" key="6">
    <source>
        <dbReference type="ARBA" id="ARBA00022898"/>
    </source>
</evidence>